<dbReference type="Pfam" id="PF00535">
    <property type="entry name" value="Glycos_transf_2"/>
    <property type="match status" value="1"/>
</dbReference>
<dbReference type="eggNOG" id="COG0463">
    <property type="taxonomic scope" value="Bacteria"/>
</dbReference>
<organism evidence="3 4">
    <name type="scientific">Butyrivibrio proteoclasticus (strain ATCC 51982 / DSM 14932 / B316)</name>
    <name type="common">Clostridium proteoclasticum</name>
    <dbReference type="NCBI Taxonomy" id="515622"/>
    <lineage>
        <taxon>Bacteria</taxon>
        <taxon>Bacillati</taxon>
        <taxon>Bacillota</taxon>
        <taxon>Clostridia</taxon>
        <taxon>Lachnospirales</taxon>
        <taxon>Lachnospiraceae</taxon>
        <taxon>Butyrivibrio</taxon>
    </lineage>
</organism>
<dbReference type="RefSeq" id="WP_013281819.1">
    <property type="nucleotide sequence ID" value="NC_014387.1"/>
</dbReference>
<sequence length="322" mass="36982">MPITNLSIIMPVYNSEKFLADALNSVINQTYKDFELIIIDDGSTDGSSDICEEYAKNDKRIKYVHQENSGGQVARNNGLDIATGKYIAFVDSDDALDPHIYEVLIQNLETYDADVSVCSFSMNRDSLGVRTNKTTAVINGSEKILEALVGHTPTLPKLQGYLFNKVYKREVIGNLRMNQLINMGEDGLFNMYVMQNCNKAVYDNSVLYYYRWSETSLTNTHSRAYLKWKKDVEGYNNVLQKEKNRFITDYSKRMFIFCAMKKAEALVREKGNFKEVYNDITTVKSFGKVDLRNKKASIIFILYAYAPLLFFIYKKIALRNIK</sequence>
<evidence type="ECO:0000313" key="4">
    <source>
        <dbReference type="Proteomes" id="UP000001299"/>
    </source>
</evidence>
<keyword evidence="3" id="KW-0808">Transferase</keyword>
<dbReference type="PANTHER" id="PTHR22916">
    <property type="entry name" value="GLYCOSYLTRANSFERASE"/>
    <property type="match status" value="1"/>
</dbReference>
<dbReference type="EMBL" id="CP001810">
    <property type="protein sequence ID" value="ADL35166.1"/>
    <property type="molecule type" value="Genomic_DNA"/>
</dbReference>
<evidence type="ECO:0000259" key="2">
    <source>
        <dbReference type="Pfam" id="PF00535"/>
    </source>
</evidence>
<keyword evidence="1" id="KW-1133">Transmembrane helix</keyword>
<feature type="transmembrane region" description="Helical" evidence="1">
    <location>
        <begin position="296"/>
        <end position="313"/>
    </location>
</feature>
<dbReference type="AlphaFoldDB" id="E0RZQ0"/>
<dbReference type="KEGG" id="bpb:bpr_I2433"/>
<dbReference type="SUPFAM" id="SSF53448">
    <property type="entry name" value="Nucleotide-diphospho-sugar transferases"/>
    <property type="match status" value="1"/>
</dbReference>
<gene>
    <name evidence="3" type="ordered locus">bpr_I2433</name>
</gene>
<dbReference type="InterPro" id="IPR001173">
    <property type="entry name" value="Glyco_trans_2-like"/>
</dbReference>
<evidence type="ECO:0000313" key="3">
    <source>
        <dbReference type="EMBL" id="ADL35166.1"/>
    </source>
</evidence>
<keyword evidence="1" id="KW-0472">Membrane</keyword>
<dbReference type="PANTHER" id="PTHR22916:SF3">
    <property type="entry name" value="UDP-GLCNAC:BETAGAL BETA-1,3-N-ACETYLGLUCOSAMINYLTRANSFERASE-LIKE PROTEIN 1"/>
    <property type="match status" value="1"/>
</dbReference>
<name>E0RZQ0_BUTPB</name>
<keyword evidence="1" id="KW-0812">Transmembrane</keyword>
<reference evidence="3 4" key="1">
    <citation type="journal article" date="2010" name="PLoS ONE">
        <title>The glycobiome of the rumen bacterium Butyrivibrio proteoclasticus B316(T) highlights adaptation to a polysaccharide-rich environment.</title>
        <authorList>
            <person name="Kelly W.J."/>
            <person name="Leahy S.C."/>
            <person name="Altermann E."/>
            <person name="Yeoman C.J."/>
            <person name="Dunne J.C."/>
            <person name="Kong Z."/>
            <person name="Pacheco D.M."/>
            <person name="Li D."/>
            <person name="Noel S.J."/>
            <person name="Moon C.D."/>
            <person name="Cookson A.L."/>
            <person name="Attwood G.T."/>
        </authorList>
    </citation>
    <scope>NUCLEOTIDE SEQUENCE [LARGE SCALE GENOMIC DNA]</scope>
    <source>
        <strain evidence="4">ATCC 51982 / DSM 14932 / B316</strain>
    </source>
</reference>
<dbReference type="STRING" id="515622.bpr_I2433"/>
<keyword evidence="4" id="KW-1185">Reference proteome</keyword>
<accession>E0RZQ0</accession>
<dbReference type="InterPro" id="IPR029044">
    <property type="entry name" value="Nucleotide-diphossugar_trans"/>
</dbReference>
<feature type="domain" description="Glycosyltransferase 2-like" evidence="2">
    <location>
        <begin position="7"/>
        <end position="147"/>
    </location>
</feature>
<dbReference type="CAZy" id="GT2">
    <property type="family name" value="Glycosyltransferase Family 2"/>
</dbReference>
<dbReference type="Proteomes" id="UP000001299">
    <property type="component" value="Chromosome 1"/>
</dbReference>
<evidence type="ECO:0000256" key="1">
    <source>
        <dbReference type="SAM" id="Phobius"/>
    </source>
</evidence>
<dbReference type="GO" id="GO:0016758">
    <property type="term" value="F:hexosyltransferase activity"/>
    <property type="evidence" value="ECO:0007669"/>
    <property type="project" value="UniProtKB-ARBA"/>
</dbReference>
<protein>
    <submittedName>
        <fullName evidence="3">Glycosyl transferase GT2 family</fullName>
    </submittedName>
</protein>
<dbReference type="HOGENOM" id="CLU_025996_25_1_9"/>
<proteinExistence type="predicted"/>
<dbReference type="Gene3D" id="3.90.550.10">
    <property type="entry name" value="Spore Coat Polysaccharide Biosynthesis Protein SpsA, Chain A"/>
    <property type="match status" value="1"/>
</dbReference>
<dbReference type="CDD" id="cd00761">
    <property type="entry name" value="Glyco_tranf_GTA_type"/>
    <property type="match status" value="1"/>
</dbReference>